<dbReference type="AlphaFoldDB" id="A0A0A7FUD9"/>
<dbReference type="InterPro" id="IPR029753">
    <property type="entry name" value="D-isomer_DH_CS"/>
</dbReference>
<dbReference type="NCBIfam" id="NF006263">
    <property type="entry name" value="PRK08410.1"/>
    <property type="match status" value="1"/>
</dbReference>
<dbReference type="EMBL" id="CP006905">
    <property type="protein sequence ID" value="AIY83193.1"/>
    <property type="molecule type" value="Genomic_DNA"/>
</dbReference>
<gene>
    <name evidence="7" type="ORF">U729_6</name>
</gene>
<dbReference type="InterPro" id="IPR050418">
    <property type="entry name" value="D-iso_2-hydroxyacid_DH_PdxB"/>
</dbReference>
<dbReference type="SUPFAM" id="SSF52283">
    <property type="entry name" value="Formate/glycerate dehydrogenase catalytic domain-like"/>
    <property type="match status" value="1"/>
</dbReference>
<dbReference type="STRING" id="1561.NPD11_2970"/>
<evidence type="ECO:0000256" key="4">
    <source>
        <dbReference type="RuleBase" id="RU003719"/>
    </source>
</evidence>
<comment type="similarity">
    <text evidence="1 4">Belongs to the D-isomer specific 2-hydroxyacid dehydrogenase family.</text>
</comment>
<dbReference type="Gene3D" id="3.40.50.720">
    <property type="entry name" value="NAD(P)-binding Rossmann-like Domain"/>
    <property type="match status" value="2"/>
</dbReference>
<dbReference type="PANTHER" id="PTHR43761">
    <property type="entry name" value="D-ISOMER SPECIFIC 2-HYDROXYACID DEHYDROGENASE FAMILY PROTEIN (AFU_ORTHOLOGUE AFUA_1G13630)"/>
    <property type="match status" value="1"/>
</dbReference>
<dbReference type="SUPFAM" id="SSF51735">
    <property type="entry name" value="NAD(P)-binding Rossmann-fold domains"/>
    <property type="match status" value="1"/>
</dbReference>
<feature type="domain" description="D-isomer specific 2-hydroxyacid dehydrogenase catalytic" evidence="5">
    <location>
        <begin position="14"/>
        <end position="315"/>
    </location>
</feature>
<dbReference type="InterPro" id="IPR006139">
    <property type="entry name" value="D-isomer_2_OHA_DH_cat_dom"/>
</dbReference>
<dbReference type="Pfam" id="PF02826">
    <property type="entry name" value="2-Hacid_dh_C"/>
    <property type="match status" value="1"/>
</dbReference>
<protein>
    <submittedName>
        <fullName evidence="7">Acetohydroxy acid isomeroreductase, catalytic domain protein</fullName>
    </submittedName>
</protein>
<dbReference type="KEGG" id="cbv:U729_6"/>
<dbReference type="eggNOG" id="COG1052">
    <property type="taxonomic scope" value="Bacteria"/>
</dbReference>
<accession>A0A0A7FUD9</accession>
<organism evidence="7 8">
    <name type="scientific">Clostridium baratii str. Sullivan</name>
    <dbReference type="NCBI Taxonomy" id="1415775"/>
    <lineage>
        <taxon>Bacteria</taxon>
        <taxon>Bacillati</taxon>
        <taxon>Bacillota</taxon>
        <taxon>Clostridia</taxon>
        <taxon>Eubacteriales</taxon>
        <taxon>Clostridiaceae</taxon>
        <taxon>Clostridium</taxon>
    </lineage>
</organism>
<keyword evidence="3" id="KW-0520">NAD</keyword>
<evidence type="ECO:0000313" key="8">
    <source>
        <dbReference type="Proteomes" id="UP000030635"/>
    </source>
</evidence>
<dbReference type="HOGENOM" id="CLU_019796_1_3_9"/>
<evidence type="ECO:0000256" key="3">
    <source>
        <dbReference type="ARBA" id="ARBA00023027"/>
    </source>
</evidence>
<dbReference type="OrthoDB" id="9805416at2"/>
<dbReference type="PROSITE" id="PS00670">
    <property type="entry name" value="D_2_HYDROXYACID_DH_2"/>
    <property type="match status" value="1"/>
</dbReference>
<evidence type="ECO:0000256" key="2">
    <source>
        <dbReference type="ARBA" id="ARBA00023002"/>
    </source>
</evidence>
<dbReference type="Pfam" id="PF00389">
    <property type="entry name" value="2-Hacid_dh"/>
    <property type="match status" value="1"/>
</dbReference>
<dbReference type="InterPro" id="IPR036291">
    <property type="entry name" value="NAD(P)-bd_dom_sf"/>
</dbReference>
<proteinExistence type="inferred from homology"/>
<dbReference type="InterPro" id="IPR006140">
    <property type="entry name" value="D-isomer_DH_NAD-bd"/>
</dbReference>
<feature type="domain" description="D-isomer specific 2-hydroxyacid dehydrogenase NAD-binding" evidence="6">
    <location>
        <begin position="107"/>
        <end position="287"/>
    </location>
</feature>
<name>A0A0A7FUD9_9CLOT</name>
<evidence type="ECO:0000256" key="1">
    <source>
        <dbReference type="ARBA" id="ARBA00005854"/>
    </source>
</evidence>
<dbReference type="GO" id="GO:0051287">
    <property type="term" value="F:NAD binding"/>
    <property type="evidence" value="ECO:0007669"/>
    <property type="project" value="InterPro"/>
</dbReference>
<reference evidence="7 8" key="1">
    <citation type="journal article" date="2015" name="Infect. Genet. Evol.">
        <title>Genomic sequences of six botulinum neurotoxin-producing strains representing three clostridial species illustrate the mobility and diversity of botulinum neurotoxin genes.</title>
        <authorList>
            <person name="Smith T.J."/>
            <person name="Hill K.K."/>
            <person name="Xie G."/>
            <person name="Foley B.T."/>
            <person name="Williamson C.H."/>
            <person name="Foster J.T."/>
            <person name="Johnson S.L."/>
            <person name="Chertkov O."/>
            <person name="Teshima H."/>
            <person name="Gibbons H.S."/>
            <person name="Johnsky L.A."/>
            <person name="Karavis M.A."/>
            <person name="Smith L.A."/>
        </authorList>
    </citation>
    <scope>NUCLEOTIDE SEQUENCE [LARGE SCALE GENOMIC DNA]</scope>
    <source>
        <strain evidence="7">Sullivan</strain>
    </source>
</reference>
<keyword evidence="8" id="KW-1185">Reference proteome</keyword>
<dbReference type="CDD" id="cd12162">
    <property type="entry name" value="2-Hacid_dh_4"/>
    <property type="match status" value="1"/>
</dbReference>
<sequence length="319" mass="35775">MKKLVVLDGKTLGDVDYNLLNKFGEVKVYDITEPKDVENRIKDANVVLTNKVVLNEDNLKNAKNVELICEMATGFNNIDVEYAKKRNIAVTNVAGYSTNTVVQHTFATLLHLYDKISYYDNYVKSLEYSKSKIFTNLDKPYRDLSGKTWGIIGLGSIGRGVAKVCEAFGANVIYYSTSGRNNNQDYKRVDLEELLKTSDIISIHAPLNEKTSGLINYENLKKMKKEAIVVNMGRGPIVVFEDLAKALDEGIISGAALDVFTVEPIEADNPILKIKDKENVVLTPHIAWASIEARERLFKGLLENIQAFYNGEKKNRVDL</sequence>
<dbReference type="Proteomes" id="UP000030635">
    <property type="component" value="Chromosome"/>
</dbReference>
<keyword evidence="2 4" id="KW-0560">Oxidoreductase</keyword>
<evidence type="ECO:0000259" key="5">
    <source>
        <dbReference type="Pfam" id="PF00389"/>
    </source>
</evidence>
<evidence type="ECO:0000313" key="7">
    <source>
        <dbReference type="EMBL" id="AIY83193.1"/>
    </source>
</evidence>
<dbReference type="PANTHER" id="PTHR43761:SF1">
    <property type="entry name" value="D-ISOMER SPECIFIC 2-HYDROXYACID DEHYDROGENASE CATALYTIC DOMAIN-CONTAINING PROTEIN-RELATED"/>
    <property type="match status" value="1"/>
</dbReference>
<dbReference type="RefSeq" id="WP_039310475.1">
    <property type="nucleotide sequence ID" value="NZ_CP006905.1"/>
</dbReference>
<dbReference type="GO" id="GO:0016616">
    <property type="term" value="F:oxidoreductase activity, acting on the CH-OH group of donors, NAD or NADP as acceptor"/>
    <property type="evidence" value="ECO:0007669"/>
    <property type="project" value="InterPro"/>
</dbReference>
<evidence type="ECO:0000259" key="6">
    <source>
        <dbReference type="Pfam" id="PF02826"/>
    </source>
</evidence>